<keyword evidence="2" id="KW-1185">Reference proteome</keyword>
<evidence type="ECO:0008006" key="3">
    <source>
        <dbReference type="Google" id="ProtNLM"/>
    </source>
</evidence>
<sequence length="48" mass="5370">MLRVSPKQRPCLIEIIRNITDRIAEARANGWGGEVQGLHVSLTKAKEN</sequence>
<protein>
    <recommendedName>
        <fullName evidence="3">Resolvase, N terminal domain</fullName>
    </recommendedName>
</protein>
<accession>A0A1G6WTM8</accession>
<dbReference type="AlphaFoldDB" id="A0A1G6WTM8"/>
<dbReference type="Proteomes" id="UP000199501">
    <property type="component" value="Unassembled WGS sequence"/>
</dbReference>
<evidence type="ECO:0000313" key="1">
    <source>
        <dbReference type="EMBL" id="SDD68993.1"/>
    </source>
</evidence>
<name>A0A1G6WTM8_9PSEU</name>
<reference evidence="2" key="1">
    <citation type="submission" date="2016-10" db="EMBL/GenBank/DDBJ databases">
        <authorList>
            <person name="Varghese N."/>
            <person name="Submissions S."/>
        </authorList>
    </citation>
    <scope>NUCLEOTIDE SEQUENCE [LARGE SCALE GENOMIC DNA]</scope>
    <source>
        <strain evidence="2">IBRC-M 10403</strain>
    </source>
</reference>
<dbReference type="EMBL" id="FMZZ01000015">
    <property type="protein sequence ID" value="SDD68993.1"/>
    <property type="molecule type" value="Genomic_DNA"/>
</dbReference>
<gene>
    <name evidence="1" type="ORF">SAMN05216174_115158</name>
</gene>
<evidence type="ECO:0000313" key="2">
    <source>
        <dbReference type="Proteomes" id="UP000199501"/>
    </source>
</evidence>
<proteinExistence type="predicted"/>
<organism evidence="1 2">
    <name type="scientific">Actinokineospora iranica</name>
    <dbReference type="NCBI Taxonomy" id="1271860"/>
    <lineage>
        <taxon>Bacteria</taxon>
        <taxon>Bacillati</taxon>
        <taxon>Actinomycetota</taxon>
        <taxon>Actinomycetes</taxon>
        <taxon>Pseudonocardiales</taxon>
        <taxon>Pseudonocardiaceae</taxon>
        <taxon>Actinokineospora</taxon>
    </lineage>
</organism>